<name>A0A3S5DPD7_CITKO</name>
<sequence>MIKRVLIVSLMGLSLAGCVNNDSLSGDVYTASEAKTSAECHIRHCR</sequence>
<evidence type="ECO:0000313" key="2">
    <source>
        <dbReference type="Proteomes" id="UP000270272"/>
    </source>
</evidence>
<reference evidence="1 2" key="1">
    <citation type="submission" date="2018-12" db="EMBL/GenBank/DDBJ databases">
        <authorList>
            <consortium name="Pathogen Informatics"/>
        </authorList>
    </citation>
    <scope>NUCLEOTIDE SEQUENCE [LARGE SCALE GENOMIC DNA]</scope>
    <source>
        <strain evidence="1 2">NCTC11075</strain>
    </source>
</reference>
<keyword evidence="1" id="KW-0449">Lipoprotein</keyword>
<accession>A0A3S5DPD7</accession>
<organism evidence="1 2">
    <name type="scientific">Citrobacter koseri</name>
    <name type="common">Citrobacter diversus</name>
    <dbReference type="NCBI Taxonomy" id="545"/>
    <lineage>
        <taxon>Bacteria</taxon>
        <taxon>Pseudomonadati</taxon>
        <taxon>Pseudomonadota</taxon>
        <taxon>Gammaproteobacteria</taxon>
        <taxon>Enterobacterales</taxon>
        <taxon>Enterobacteriaceae</taxon>
        <taxon>Citrobacter</taxon>
    </lineage>
</organism>
<proteinExistence type="predicted"/>
<protein>
    <submittedName>
        <fullName evidence="1">Outer membrane lipoprotein</fullName>
    </submittedName>
</protein>
<gene>
    <name evidence="1" type="primary">slyB_2</name>
    <name evidence="1" type="ORF">NCTC11075_05719</name>
</gene>
<dbReference type="AlphaFoldDB" id="A0A3S5DPD7"/>
<evidence type="ECO:0000313" key="1">
    <source>
        <dbReference type="EMBL" id="VEB94785.1"/>
    </source>
</evidence>
<dbReference type="Proteomes" id="UP000270272">
    <property type="component" value="Chromosome"/>
</dbReference>
<dbReference type="PROSITE" id="PS51257">
    <property type="entry name" value="PROKAR_LIPOPROTEIN"/>
    <property type="match status" value="1"/>
</dbReference>
<dbReference type="EMBL" id="LR134204">
    <property type="protein sequence ID" value="VEB94785.1"/>
    <property type="molecule type" value="Genomic_DNA"/>
</dbReference>